<dbReference type="PANTHER" id="PTHR10974:SF1">
    <property type="entry name" value="FI08016P-RELATED"/>
    <property type="match status" value="1"/>
</dbReference>
<dbReference type="InterPro" id="IPR035992">
    <property type="entry name" value="Ricin_B-like_lectins"/>
</dbReference>
<feature type="transmembrane region" description="Helical" evidence="1">
    <location>
        <begin position="10"/>
        <end position="27"/>
    </location>
</feature>
<protein>
    <submittedName>
        <fullName evidence="2">Uncharacterized protein</fullName>
    </submittedName>
</protein>
<keyword evidence="3" id="KW-1185">Reference proteome</keyword>
<proteinExistence type="predicted"/>
<dbReference type="EnsemblMetazoa" id="XM_021061392.2">
    <property type="protein sequence ID" value="XP_020917051.1"/>
    <property type="gene ID" value="LOC110254408"/>
</dbReference>
<dbReference type="Gene3D" id="3.40.720.10">
    <property type="entry name" value="Alkaline Phosphatase, subunit A"/>
    <property type="match status" value="1"/>
</dbReference>
<name>A0A913YB35_EXADI</name>
<accession>A0A913YB35</accession>
<keyword evidence="1" id="KW-0812">Transmembrane</keyword>
<dbReference type="KEGG" id="epa:110254408"/>
<keyword evidence="1" id="KW-0472">Membrane</keyword>
<reference evidence="2" key="1">
    <citation type="submission" date="2022-11" db="UniProtKB">
        <authorList>
            <consortium name="EnsemblMetazoa"/>
        </authorList>
    </citation>
    <scope>IDENTIFICATION</scope>
</reference>
<dbReference type="OrthoDB" id="5982518at2759"/>
<dbReference type="InterPro" id="IPR004245">
    <property type="entry name" value="DUF229"/>
</dbReference>
<dbReference type="RefSeq" id="XP_020917051.1">
    <property type="nucleotide sequence ID" value="XM_021061392.2"/>
</dbReference>
<dbReference type="SUPFAM" id="SSF50370">
    <property type="entry name" value="Ricin B-like lectins"/>
    <property type="match status" value="1"/>
</dbReference>
<sequence length="778" mass="88370">MVYRKLLKKWWIMVAVFSLLTTSFYIYEYSQEKNISFKTLMGTSQNLATVLSQHHPGSKSGKCRLPVLDPWHSSVKSLVKDPGKLKCGVSQSTFENNTLYVDANNAVSVSYRIIQRPAGDDFSRSLSEPFSISQQTTNTKPSQVIPGISGCLIHIESKKCLHPNGGELQPKEGTPLVFHSDCCFRRIEFKMAEDKSIVHVPSGLCINVKDDKVVLDKECSTKFTVDNGTLHVTGKDLCLGSVERLPKNNENVMMGRSCSHVFGLVTMQGKGVKASTLINADFIRVDIKQGDGKPDITELHMQAAPKPDALKRVRKPTGIPINIGLIMFDSTSAANFIRQMTKSNEYLKTRPTIYMKGQTIVGDGTTAQLCAMLTGIAEKDQPEARRSKPNSKVVDDWRWVFRDYRNHGYVTMYSEDSPNYATFNYRLHGFKNPPTDHFGRYFWMEGERHRHNAQCAGKDAMHRLTFKYFLSFFRTYKKKSKFGFLNLAELTHNDINPIKYADEDLMKLLQNMEKEDFLEDTILFIFGDHGIRYGKMRQTIQGKLEERLPHMSITFPTWFPKKHPKLYEAVQHNSHLLTTPFDIYATLQHVLSYPSAPKGIHVGQSLFYPIDAKNRTCRNAGVEDHWCPCLNFESVPINEPIVKRLAIFSVESINKQLENEGSKVKSICHKLTLKEIKSASREMPNEVVQKFKQTNPNQKCDSCEIVLGGKDENTLAEDTAYQIQFITSPNNGFYESSIRVEKGKPSLTGSISRIDSYGNQPDCIAHDFPHLRKYCKCK</sequence>
<dbReference type="InterPro" id="IPR017850">
    <property type="entry name" value="Alkaline_phosphatase_core_sf"/>
</dbReference>
<dbReference type="AlphaFoldDB" id="A0A913YB35"/>
<dbReference type="Proteomes" id="UP000887567">
    <property type="component" value="Unplaced"/>
</dbReference>
<dbReference type="FunFam" id="3.40.720.10:FF:000017">
    <property type="entry name" value="Predicted protein"/>
    <property type="match status" value="1"/>
</dbReference>
<dbReference type="CDD" id="cd16021">
    <property type="entry name" value="ALP_like"/>
    <property type="match status" value="1"/>
</dbReference>
<dbReference type="SUPFAM" id="SSF53649">
    <property type="entry name" value="Alkaline phosphatase-like"/>
    <property type="match status" value="1"/>
</dbReference>
<dbReference type="GO" id="GO:0005615">
    <property type="term" value="C:extracellular space"/>
    <property type="evidence" value="ECO:0007669"/>
    <property type="project" value="TreeGrafter"/>
</dbReference>
<dbReference type="Gene3D" id="2.80.10.50">
    <property type="match status" value="1"/>
</dbReference>
<keyword evidence="1" id="KW-1133">Transmembrane helix</keyword>
<dbReference type="Pfam" id="PF02995">
    <property type="entry name" value="DUF229"/>
    <property type="match status" value="1"/>
</dbReference>
<dbReference type="GeneID" id="110254408"/>
<evidence type="ECO:0000313" key="2">
    <source>
        <dbReference type="EnsemblMetazoa" id="XP_020917051.1"/>
    </source>
</evidence>
<dbReference type="PANTHER" id="PTHR10974">
    <property type="entry name" value="FI08016P-RELATED"/>
    <property type="match status" value="1"/>
</dbReference>
<evidence type="ECO:0000313" key="3">
    <source>
        <dbReference type="Proteomes" id="UP000887567"/>
    </source>
</evidence>
<organism evidence="2 3">
    <name type="scientific">Exaiptasia diaphana</name>
    <name type="common">Tropical sea anemone</name>
    <name type="synonym">Aiptasia pulchella</name>
    <dbReference type="NCBI Taxonomy" id="2652724"/>
    <lineage>
        <taxon>Eukaryota</taxon>
        <taxon>Metazoa</taxon>
        <taxon>Cnidaria</taxon>
        <taxon>Anthozoa</taxon>
        <taxon>Hexacorallia</taxon>
        <taxon>Actiniaria</taxon>
        <taxon>Aiptasiidae</taxon>
        <taxon>Exaiptasia</taxon>
    </lineage>
</organism>
<evidence type="ECO:0000256" key="1">
    <source>
        <dbReference type="SAM" id="Phobius"/>
    </source>
</evidence>